<dbReference type="PANTHER" id="PTHR32071">
    <property type="entry name" value="TRANSCRIPTIONAL REGULATORY PROTEIN"/>
    <property type="match status" value="1"/>
</dbReference>
<evidence type="ECO:0000256" key="3">
    <source>
        <dbReference type="ARBA" id="ARBA00023015"/>
    </source>
</evidence>
<evidence type="ECO:0000313" key="9">
    <source>
        <dbReference type="EMBL" id="MEK8088885.1"/>
    </source>
</evidence>
<organism evidence="9 10">
    <name type="scientific">Thermithiobacillus plumbiphilus</name>
    <dbReference type="NCBI Taxonomy" id="1729899"/>
    <lineage>
        <taxon>Bacteria</taxon>
        <taxon>Pseudomonadati</taxon>
        <taxon>Pseudomonadota</taxon>
        <taxon>Acidithiobacillia</taxon>
        <taxon>Acidithiobacillales</taxon>
        <taxon>Thermithiobacillaceae</taxon>
        <taxon>Thermithiobacillus</taxon>
    </lineage>
</organism>
<dbReference type="EMBL" id="JBBPCO010000003">
    <property type="protein sequence ID" value="MEK8088885.1"/>
    <property type="molecule type" value="Genomic_DNA"/>
</dbReference>
<dbReference type="InterPro" id="IPR001789">
    <property type="entry name" value="Sig_transdc_resp-reg_receiver"/>
</dbReference>
<dbReference type="SMART" id="SM00382">
    <property type="entry name" value="AAA"/>
    <property type="match status" value="1"/>
</dbReference>
<dbReference type="Gene3D" id="1.10.10.60">
    <property type="entry name" value="Homeodomain-like"/>
    <property type="match status" value="1"/>
</dbReference>
<comment type="caution">
    <text evidence="9">The sequence shown here is derived from an EMBL/GenBank/DDBJ whole genome shotgun (WGS) entry which is preliminary data.</text>
</comment>
<keyword evidence="1" id="KW-0547">Nucleotide-binding</keyword>
<dbReference type="InterPro" id="IPR058031">
    <property type="entry name" value="AAA_lid_NorR"/>
</dbReference>
<dbReference type="InterPro" id="IPR009057">
    <property type="entry name" value="Homeodomain-like_sf"/>
</dbReference>
<dbReference type="Pfam" id="PF25601">
    <property type="entry name" value="AAA_lid_14"/>
    <property type="match status" value="1"/>
</dbReference>
<dbReference type="Pfam" id="PF00072">
    <property type="entry name" value="Response_reg"/>
    <property type="match status" value="1"/>
</dbReference>
<dbReference type="CDD" id="cd00009">
    <property type="entry name" value="AAA"/>
    <property type="match status" value="1"/>
</dbReference>
<accession>A0ABU9D5R6</accession>
<keyword evidence="3" id="KW-0805">Transcription regulation</keyword>
<dbReference type="InterPro" id="IPR027417">
    <property type="entry name" value="P-loop_NTPase"/>
</dbReference>
<dbReference type="SUPFAM" id="SSF52172">
    <property type="entry name" value="CheY-like"/>
    <property type="match status" value="1"/>
</dbReference>
<keyword evidence="10" id="KW-1185">Reference proteome</keyword>
<dbReference type="SUPFAM" id="SSF52540">
    <property type="entry name" value="P-loop containing nucleoside triphosphate hydrolases"/>
    <property type="match status" value="1"/>
</dbReference>
<dbReference type="InterPro" id="IPR002197">
    <property type="entry name" value="HTH_Fis"/>
</dbReference>
<evidence type="ECO:0000313" key="10">
    <source>
        <dbReference type="Proteomes" id="UP001446205"/>
    </source>
</evidence>
<dbReference type="Proteomes" id="UP001446205">
    <property type="component" value="Unassembled WGS sequence"/>
</dbReference>
<feature type="region of interest" description="Disordered" evidence="6">
    <location>
        <begin position="384"/>
        <end position="403"/>
    </location>
</feature>
<dbReference type="PROSITE" id="PS50045">
    <property type="entry name" value="SIGMA54_INTERACT_4"/>
    <property type="match status" value="1"/>
</dbReference>
<feature type="domain" description="Response regulatory" evidence="8">
    <location>
        <begin position="10"/>
        <end position="124"/>
    </location>
</feature>
<feature type="compositionally biased region" description="Polar residues" evidence="6">
    <location>
        <begin position="393"/>
        <end position="403"/>
    </location>
</feature>
<feature type="modified residue" description="4-aspartylphosphate" evidence="5">
    <location>
        <position position="59"/>
    </location>
</feature>
<dbReference type="Gene3D" id="3.40.50.300">
    <property type="entry name" value="P-loop containing nucleotide triphosphate hydrolases"/>
    <property type="match status" value="1"/>
</dbReference>
<dbReference type="InterPro" id="IPR011006">
    <property type="entry name" value="CheY-like_superfamily"/>
</dbReference>
<evidence type="ECO:0000256" key="4">
    <source>
        <dbReference type="ARBA" id="ARBA00023163"/>
    </source>
</evidence>
<dbReference type="RefSeq" id="WP_341369952.1">
    <property type="nucleotide sequence ID" value="NZ_JBBPCO010000003.1"/>
</dbReference>
<dbReference type="PROSITE" id="PS50110">
    <property type="entry name" value="RESPONSE_REGULATORY"/>
    <property type="match status" value="1"/>
</dbReference>
<evidence type="ECO:0000259" key="7">
    <source>
        <dbReference type="PROSITE" id="PS50045"/>
    </source>
</evidence>
<dbReference type="InterPro" id="IPR002078">
    <property type="entry name" value="Sigma_54_int"/>
</dbReference>
<evidence type="ECO:0000256" key="2">
    <source>
        <dbReference type="ARBA" id="ARBA00022840"/>
    </source>
</evidence>
<dbReference type="PROSITE" id="PS00676">
    <property type="entry name" value="SIGMA54_INTERACT_2"/>
    <property type="match status" value="1"/>
</dbReference>
<sequence length="454" mass="49558">MNASLDQNIRALIVDDEPAIRELLAYTLEDMDLQVSLAASVQEARAQLAQGDIQFCLTDLRLPDGSGLEIVSEIQSRYPNIPVAVITAFSSADTAVEAMKAGAFDYVSKPIDVNRLRLLARKALQLAGAKPAAEKCSEDASCHQHAARILGVSPAITRVREQIQRLGRSMAPVHITGESGTGKELVACAIHSASPRASAPFVPVNCGAIPENLIESEFFGYEKGAFTGATQRRAGLFEAANGGTLFLDEVADLPLNMQVKLLRAIQERAVRAVGATREVTVDVRIISATHQDLAQLVAQKRFREDLYYRLNVIPLSVPPLRERREDIPVIAEALLQRVAERQGLGNLALSPAALAWLTHYPFAGNVRELENLLERAAALYEGDSIEPHDLQPPGTSNSETAETPVNLDDTIDATEKRILLDALERANGVKTEAARLLGISFRSFRYRLKKLEMQ</sequence>
<feature type="domain" description="Sigma-54 factor interaction" evidence="7">
    <location>
        <begin position="149"/>
        <end position="378"/>
    </location>
</feature>
<dbReference type="PANTHER" id="PTHR32071:SF100">
    <property type="entry name" value="RESPONSE REGULATOR PROTEIN PILR"/>
    <property type="match status" value="1"/>
</dbReference>
<dbReference type="InterPro" id="IPR025943">
    <property type="entry name" value="Sigma_54_int_dom_ATP-bd_2"/>
</dbReference>
<dbReference type="Gene3D" id="3.40.50.2300">
    <property type="match status" value="1"/>
</dbReference>
<evidence type="ECO:0000256" key="1">
    <source>
        <dbReference type="ARBA" id="ARBA00022741"/>
    </source>
</evidence>
<evidence type="ECO:0000256" key="6">
    <source>
        <dbReference type="SAM" id="MobiDB-lite"/>
    </source>
</evidence>
<keyword evidence="4" id="KW-0804">Transcription</keyword>
<keyword evidence="2" id="KW-0067">ATP-binding</keyword>
<gene>
    <name evidence="9" type="ORF">WOB96_03820</name>
</gene>
<protein>
    <submittedName>
        <fullName evidence="9">Sigma-54 dependent transcriptional regulator</fullName>
    </submittedName>
</protein>
<dbReference type="Pfam" id="PF02954">
    <property type="entry name" value="HTH_8"/>
    <property type="match status" value="1"/>
</dbReference>
<proteinExistence type="predicted"/>
<name>A0ABU9D5R6_9PROT</name>
<dbReference type="SMART" id="SM00448">
    <property type="entry name" value="REC"/>
    <property type="match status" value="1"/>
</dbReference>
<dbReference type="InterPro" id="IPR003593">
    <property type="entry name" value="AAA+_ATPase"/>
</dbReference>
<dbReference type="Gene3D" id="1.10.8.60">
    <property type="match status" value="1"/>
</dbReference>
<keyword evidence="5" id="KW-0597">Phosphoprotein</keyword>
<reference evidence="9 10" key="1">
    <citation type="submission" date="2024-04" db="EMBL/GenBank/DDBJ databases">
        <authorList>
            <person name="Abashina T."/>
            <person name="Shaikin A."/>
        </authorList>
    </citation>
    <scope>NUCLEOTIDE SEQUENCE [LARGE SCALE GENOMIC DNA]</scope>
    <source>
        <strain evidence="9 10">AAFK</strain>
    </source>
</reference>
<dbReference type="PRINTS" id="PR01590">
    <property type="entry name" value="HTHFIS"/>
</dbReference>
<dbReference type="SUPFAM" id="SSF46689">
    <property type="entry name" value="Homeodomain-like"/>
    <property type="match status" value="1"/>
</dbReference>
<dbReference type="Pfam" id="PF00158">
    <property type="entry name" value="Sigma54_activat"/>
    <property type="match status" value="1"/>
</dbReference>
<evidence type="ECO:0000259" key="8">
    <source>
        <dbReference type="PROSITE" id="PS50110"/>
    </source>
</evidence>
<evidence type="ECO:0000256" key="5">
    <source>
        <dbReference type="PROSITE-ProRule" id="PRU00169"/>
    </source>
</evidence>